<reference evidence="1" key="1">
    <citation type="submission" date="2023-08" db="EMBL/GenBank/DDBJ databases">
        <title>Complete genome sequence of Shewanella oncorhynchi Z-P2, a siderophore putrebactin-producing bacterium.</title>
        <authorList>
            <person name="Zhang Y."/>
        </authorList>
    </citation>
    <scope>NUCLEOTIDE SEQUENCE</scope>
    <source>
        <strain evidence="1">Z-P2</strain>
    </source>
</reference>
<dbReference type="EMBL" id="CP132914">
    <property type="protein sequence ID" value="WMB72697.1"/>
    <property type="molecule type" value="Genomic_DNA"/>
</dbReference>
<accession>A0AA50Q5A9</accession>
<protein>
    <submittedName>
        <fullName evidence="1">DUF4303 domain-containing protein</fullName>
    </submittedName>
</protein>
<proteinExistence type="predicted"/>
<sequence length="172" mass="19747">MDWTELEEKCFEITYDTIKMLLLENKDEAFYAVSLYTDSSAMSASLSASSEGKLKSILVAEEDQSIECENYYRWAVSEWFYDGYNAGAFSKISKMLREDSSREINFAKFKNELIKTLSNVLIRIKRELPIELNSTVCFVSITDDDESEEIENSSAKLINDAPLSMAFILRFD</sequence>
<gene>
    <name evidence="1" type="ORF">RA178_20175</name>
</gene>
<dbReference type="GeneID" id="301341551"/>
<dbReference type="Pfam" id="PF14136">
    <property type="entry name" value="DUF4303"/>
    <property type="match status" value="1"/>
</dbReference>
<evidence type="ECO:0000313" key="1">
    <source>
        <dbReference type="EMBL" id="WMB72697.1"/>
    </source>
</evidence>
<organism evidence="1">
    <name type="scientific">Shewanella oncorhynchi</name>
    <dbReference type="NCBI Taxonomy" id="2726434"/>
    <lineage>
        <taxon>Bacteria</taxon>
        <taxon>Pseudomonadati</taxon>
        <taxon>Pseudomonadota</taxon>
        <taxon>Gammaproteobacteria</taxon>
        <taxon>Alteromonadales</taxon>
        <taxon>Shewanellaceae</taxon>
        <taxon>Shewanella</taxon>
    </lineage>
</organism>
<dbReference type="InterPro" id="IPR025409">
    <property type="entry name" value="DUF4303"/>
</dbReference>
<dbReference type="RefSeq" id="WP_306683571.1">
    <property type="nucleotide sequence ID" value="NZ_CP132914.1"/>
</dbReference>
<name>A0AA50Q5A9_9GAMM</name>
<dbReference type="Proteomes" id="UP001236800">
    <property type="component" value="Chromosome"/>
</dbReference>
<dbReference type="AlphaFoldDB" id="A0AA50Q5A9"/>
<dbReference type="KEGG" id="sog:RA178_20175"/>